<keyword evidence="2" id="KW-1277">Toxin-antitoxin system</keyword>
<proteinExistence type="inferred from homology"/>
<gene>
    <name evidence="3" type="ORF">BACERE00185_00018</name>
</gene>
<protein>
    <submittedName>
        <fullName evidence="3">PemK-like protein</fullName>
    </submittedName>
</protein>
<reference evidence="4" key="1">
    <citation type="submission" date="2017-04" db="EMBL/GenBank/DDBJ databases">
        <authorList>
            <person name="Criscuolo A."/>
        </authorList>
    </citation>
    <scope>NUCLEOTIDE SEQUENCE [LARGE SCALE GENOMIC DNA]</scope>
</reference>
<evidence type="ECO:0000313" key="4">
    <source>
        <dbReference type="Proteomes" id="UP000194439"/>
    </source>
</evidence>
<dbReference type="AlphaFoldDB" id="A0A1Y5YUR3"/>
<evidence type="ECO:0000256" key="1">
    <source>
        <dbReference type="ARBA" id="ARBA00007521"/>
    </source>
</evidence>
<organism evidence="3 4">
    <name type="scientific">Bacillus mobilis</name>
    <dbReference type="NCBI Taxonomy" id="2026190"/>
    <lineage>
        <taxon>Bacteria</taxon>
        <taxon>Bacillati</taxon>
        <taxon>Bacillota</taxon>
        <taxon>Bacilli</taxon>
        <taxon>Bacillales</taxon>
        <taxon>Bacillaceae</taxon>
        <taxon>Bacillus</taxon>
        <taxon>Bacillus cereus group</taxon>
    </lineage>
</organism>
<evidence type="ECO:0000256" key="2">
    <source>
        <dbReference type="ARBA" id="ARBA00022649"/>
    </source>
</evidence>
<dbReference type="GO" id="GO:0003677">
    <property type="term" value="F:DNA binding"/>
    <property type="evidence" value="ECO:0007669"/>
    <property type="project" value="InterPro"/>
</dbReference>
<accession>A0A1Y5YUR3</accession>
<dbReference type="Gene3D" id="2.30.30.110">
    <property type="match status" value="1"/>
</dbReference>
<dbReference type="Pfam" id="PF02452">
    <property type="entry name" value="PemK_toxin"/>
    <property type="match status" value="1"/>
</dbReference>
<dbReference type="EMBL" id="FWZD01000013">
    <property type="protein sequence ID" value="SMD64947.1"/>
    <property type="molecule type" value="Genomic_DNA"/>
</dbReference>
<dbReference type="SUPFAM" id="SSF50118">
    <property type="entry name" value="Cell growth inhibitor/plasmid maintenance toxic component"/>
    <property type="match status" value="1"/>
</dbReference>
<comment type="similarity">
    <text evidence="1">Belongs to the PemK/MazF family.</text>
</comment>
<dbReference type="InterPro" id="IPR003477">
    <property type="entry name" value="PemK-like"/>
</dbReference>
<dbReference type="Proteomes" id="UP000194439">
    <property type="component" value="Unassembled WGS sequence"/>
</dbReference>
<sequence length="223" mass="25411">MLRYSDIKVGNIYYADLNPIRKYEFGDNHLSIILSKGKDKRTVTIVSLTSKSSGLGQNKMNLGIVSGLPKRLVEDRSGNPINTYVVLDQVRTVSANRIQYIKDGKKTDGTDNYIECPVDAFSFSKIVCELADLRIADLNDEDAIGEYHKKTFFNYCVKKMIDLTYDIIKGRGIVADKKEEVIYFYNNALAMEKGFLIDNYLKPHDIKNKVLEKFNEIVLMSVK</sequence>
<dbReference type="InterPro" id="IPR011067">
    <property type="entry name" value="Plasmid_toxin/cell-grow_inhib"/>
</dbReference>
<evidence type="ECO:0000313" key="3">
    <source>
        <dbReference type="EMBL" id="SMD64947.1"/>
    </source>
</evidence>
<name>A0A1Y5YUR3_9BACI</name>